<evidence type="ECO:0000256" key="1">
    <source>
        <dbReference type="ARBA" id="ARBA00004496"/>
    </source>
</evidence>
<feature type="binding site" evidence="10">
    <location>
        <position position="358"/>
    </location>
    <ligand>
        <name>Mg(2+)</name>
        <dbReference type="ChEBI" id="CHEBI:18420"/>
        <label>1</label>
    </ligand>
</feature>
<comment type="similarity">
    <text evidence="2 12 13">Belongs to the glutamine synthetase family.</text>
</comment>
<evidence type="ECO:0000256" key="9">
    <source>
        <dbReference type="PIRSR" id="PIRSR604809-2"/>
    </source>
</evidence>
<dbReference type="InterPro" id="IPR004809">
    <property type="entry name" value="Gln_synth_I"/>
</dbReference>
<dbReference type="Pfam" id="PF00120">
    <property type="entry name" value="Gln-synt_C"/>
    <property type="match status" value="1"/>
</dbReference>
<dbReference type="PANTHER" id="PTHR43407:SF1">
    <property type="entry name" value="LENGSIN"/>
    <property type="match status" value="1"/>
</dbReference>
<feature type="domain" description="GS beta-grasp" evidence="15">
    <location>
        <begin position="13"/>
        <end position="98"/>
    </location>
</feature>
<dbReference type="EMBL" id="SSMQ01000017">
    <property type="protein sequence ID" value="TKD07348.1"/>
    <property type="molecule type" value="Genomic_DNA"/>
</dbReference>
<dbReference type="RefSeq" id="WP_136930264.1">
    <property type="nucleotide sequence ID" value="NZ_SSMQ01000017.1"/>
</dbReference>
<dbReference type="Proteomes" id="UP000309215">
    <property type="component" value="Unassembled WGS sequence"/>
</dbReference>
<dbReference type="EC" id="6.3.1.2" evidence="14"/>
<dbReference type="InterPro" id="IPR008146">
    <property type="entry name" value="Gln_synth_cat_dom"/>
</dbReference>
<evidence type="ECO:0000256" key="11">
    <source>
        <dbReference type="PIRSR" id="PIRSR604809-50"/>
    </source>
</evidence>
<keyword evidence="18" id="KW-1185">Reference proteome</keyword>
<dbReference type="GO" id="GO:0016020">
    <property type="term" value="C:membrane"/>
    <property type="evidence" value="ECO:0007669"/>
    <property type="project" value="TreeGrafter"/>
</dbReference>
<dbReference type="GO" id="GO:0046872">
    <property type="term" value="F:metal ion binding"/>
    <property type="evidence" value="ECO:0007669"/>
    <property type="project" value="UniProtKB-KW"/>
</dbReference>
<evidence type="ECO:0000256" key="8">
    <source>
        <dbReference type="PIRSR" id="PIRSR604809-1"/>
    </source>
</evidence>
<evidence type="ECO:0000256" key="10">
    <source>
        <dbReference type="PIRSR" id="PIRSR604809-3"/>
    </source>
</evidence>
<dbReference type="Gene3D" id="3.30.590.10">
    <property type="entry name" value="Glutamine synthetase/guanido kinase, catalytic domain"/>
    <property type="match status" value="1"/>
</dbReference>
<feature type="binding site" evidence="10">
    <location>
        <position position="132"/>
    </location>
    <ligand>
        <name>Mg(2+)</name>
        <dbReference type="ChEBI" id="CHEBI:18420"/>
        <label>1</label>
    </ligand>
</feature>
<evidence type="ECO:0000256" key="7">
    <source>
        <dbReference type="ARBA" id="ARBA00022840"/>
    </source>
</evidence>
<dbReference type="PROSITE" id="PS51987">
    <property type="entry name" value="GS_CATALYTIC"/>
    <property type="match status" value="1"/>
</dbReference>
<dbReference type="InterPro" id="IPR008147">
    <property type="entry name" value="Gln_synt_N"/>
</dbReference>
<name>A0A4U1JBZ6_9BACT</name>
<comment type="subcellular location">
    <subcellularLocation>
        <location evidence="1">Cytoplasm</location>
    </subcellularLocation>
</comment>
<dbReference type="PROSITE" id="PS00181">
    <property type="entry name" value="GLNA_ATP"/>
    <property type="match status" value="1"/>
</dbReference>
<keyword evidence="11" id="KW-0597">Phosphoprotein</keyword>
<dbReference type="InterPro" id="IPR027302">
    <property type="entry name" value="Gln_synth_N_conserv_site"/>
</dbReference>
<dbReference type="InterPro" id="IPR014746">
    <property type="entry name" value="Gln_synth/guanido_kin_cat_dom"/>
</dbReference>
<evidence type="ECO:0000313" key="17">
    <source>
        <dbReference type="EMBL" id="TKD07348.1"/>
    </source>
</evidence>
<sequence length="470" mass="52424">MKPKDVIQFAKDHDCKFVDLKFIDLPGIWQHTTIPASRLTEDMFEEGIGFDGSSVRGWQPINASDMSMTPDPTTAKIDPFHAQKTLSLICKISDPVTGQPYGRDPRYIAQKAENHVRATGIADTTFFGPEAEFFVFDSVRYDNSPRGAFYEIDSDEAVWNTGKAGPNLGHKIRHKEGYFPVSPTDSLGDVRGDMMTTLIESGVSVEVGHHEVASAGQCEIGVRFDKLTTMADTLMWFKYVVKNVAKRHNKTATFMPKPLFGDNGSGMHCHQSLWKDGKPLFAGDGYAGLSDIGLWYIGGILKHAKALAALTNPTTNSYRRLVPGYEAPVNLAYSSRNRSAAIRIPVAAGNSPKGRRIEVRFPDASCNPYLAFAAMMMAGLDGIQNRIDPGDPLDKDIYALSPEELKEVPKCPGSLDEALTALERDHEFLLRGDVFTRDIIHTWIEYKRERELDAVRLRPVPYEFFLYYDT</sequence>
<evidence type="ECO:0000259" key="15">
    <source>
        <dbReference type="PROSITE" id="PS51986"/>
    </source>
</evidence>
<keyword evidence="5 14" id="KW-0436">Ligase</keyword>
<feature type="modified residue" description="O-AMP-tyrosine" evidence="11">
    <location>
        <position position="398"/>
    </location>
</feature>
<evidence type="ECO:0000256" key="3">
    <source>
        <dbReference type="ARBA" id="ARBA00021364"/>
    </source>
</evidence>
<feature type="binding site" evidence="8">
    <location>
        <position position="320"/>
    </location>
    <ligand>
        <name>L-glutamate</name>
        <dbReference type="ChEBI" id="CHEBI:29985"/>
    </ligand>
</feature>
<dbReference type="GO" id="GO:0005737">
    <property type="term" value="C:cytoplasm"/>
    <property type="evidence" value="ECO:0007669"/>
    <property type="project" value="UniProtKB-SubCell"/>
</dbReference>
<feature type="binding site" evidence="10">
    <location>
        <position position="130"/>
    </location>
    <ligand>
        <name>Mg(2+)</name>
        <dbReference type="ChEBI" id="CHEBI:18420"/>
        <label>1</label>
    </ligand>
</feature>
<evidence type="ECO:0000313" key="18">
    <source>
        <dbReference type="Proteomes" id="UP000309215"/>
    </source>
</evidence>
<dbReference type="InterPro" id="IPR027303">
    <property type="entry name" value="Gln_synth_gly_rich_site"/>
</dbReference>
<evidence type="ECO:0000256" key="13">
    <source>
        <dbReference type="RuleBase" id="RU000384"/>
    </source>
</evidence>
<keyword evidence="6 9" id="KW-0547">Nucleotide-binding</keyword>
<dbReference type="PANTHER" id="PTHR43407">
    <property type="entry name" value="GLUTAMINE SYNTHETASE"/>
    <property type="match status" value="1"/>
</dbReference>
<feature type="binding site" evidence="9">
    <location>
        <position position="206"/>
    </location>
    <ligand>
        <name>ATP</name>
        <dbReference type="ChEBI" id="CHEBI:30616"/>
    </ligand>
</feature>
<dbReference type="GO" id="GO:0004356">
    <property type="term" value="F:glutamine synthetase activity"/>
    <property type="evidence" value="ECO:0007669"/>
    <property type="project" value="UniProtKB-EC"/>
</dbReference>
<dbReference type="FunFam" id="3.30.590.10:FF:000001">
    <property type="entry name" value="Glutamine synthetase"/>
    <property type="match status" value="1"/>
</dbReference>
<dbReference type="NCBIfam" id="TIGR00653">
    <property type="entry name" value="GlnA"/>
    <property type="match status" value="1"/>
</dbReference>
<evidence type="ECO:0000256" key="5">
    <source>
        <dbReference type="ARBA" id="ARBA00022598"/>
    </source>
</evidence>
<accession>A0A4U1JBZ6</accession>
<evidence type="ECO:0000256" key="4">
    <source>
        <dbReference type="ARBA" id="ARBA00022490"/>
    </source>
</evidence>
<feature type="binding site" evidence="9">
    <location>
        <position position="353"/>
    </location>
    <ligand>
        <name>ATP</name>
        <dbReference type="ChEBI" id="CHEBI:30616"/>
    </ligand>
</feature>
<dbReference type="Gene3D" id="3.10.20.70">
    <property type="entry name" value="Glutamine synthetase, N-terminal domain"/>
    <property type="match status" value="1"/>
</dbReference>
<evidence type="ECO:0000256" key="14">
    <source>
        <dbReference type="RuleBase" id="RU004356"/>
    </source>
</evidence>
<feature type="binding site" evidence="8">
    <location>
        <position position="360"/>
    </location>
    <ligand>
        <name>L-glutamate</name>
        <dbReference type="ChEBI" id="CHEBI:29985"/>
    </ligand>
</feature>
<organism evidence="17 18">
    <name type="scientific">Polyangium fumosum</name>
    <dbReference type="NCBI Taxonomy" id="889272"/>
    <lineage>
        <taxon>Bacteria</taxon>
        <taxon>Pseudomonadati</taxon>
        <taxon>Myxococcota</taxon>
        <taxon>Polyangia</taxon>
        <taxon>Polyangiales</taxon>
        <taxon>Polyangiaceae</taxon>
        <taxon>Polyangium</taxon>
    </lineage>
</organism>
<dbReference type="GO" id="GO:0019740">
    <property type="term" value="P:nitrogen utilization"/>
    <property type="evidence" value="ECO:0007669"/>
    <property type="project" value="TreeGrafter"/>
</dbReference>
<dbReference type="InterPro" id="IPR036651">
    <property type="entry name" value="Gln_synt_N_sf"/>
</dbReference>
<dbReference type="PROSITE" id="PS51986">
    <property type="entry name" value="GS_BETA_GRASP"/>
    <property type="match status" value="1"/>
</dbReference>
<keyword evidence="4" id="KW-0963">Cytoplasm</keyword>
<keyword evidence="10" id="KW-0479">Metal-binding</keyword>
<dbReference type="SUPFAM" id="SSF54368">
    <property type="entry name" value="Glutamine synthetase, N-terminal domain"/>
    <property type="match status" value="1"/>
</dbReference>
<feature type="binding site" evidence="8">
    <location>
        <position position="338"/>
    </location>
    <ligand>
        <name>L-glutamate</name>
        <dbReference type="ChEBI" id="CHEBI:29985"/>
    </ligand>
</feature>
<comment type="cofactor">
    <cofactor evidence="10">
        <name>Mg(2+)</name>
        <dbReference type="ChEBI" id="CHEBI:18420"/>
    </cofactor>
    <text evidence="10">Binds 2 Mg(2+) ions per subunit.</text>
</comment>
<feature type="binding site" evidence="10">
    <location>
        <position position="219"/>
    </location>
    <ligand>
        <name>Mg(2+)</name>
        <dbReference type="ChEBI" id="CHEBI:18420"/>
        <label>2</label>
    </ligand>
</feature>
<dbReference type="SUPFAM" id="SSF55931">
    <property type="entry name" value="Glutamine synthetase/guanido kinase"/>
    <property type="match status" value="1"/>
</dbReference>
<keyword evidence="10" id="KW-0460">Magnesium</keyword>
<feature type="binding site" evidence="10">
    <location>
        <position position="211"/>
    </location>
    <ligand>
        <name>Mg(2+)</name>
        <dbReference type="ChEBI" id="CHEBI:18420"/>
        <label>1</label>
    </ligand>
</feature>
<reference evidence="17 18" key="1">
    <citation type="submission" date="2019-04" db="EMBL/GenBank/DDBJ databases">
        <authorList>
            <person name="Li Y."/>
            <person name="Wang J."/>
        </authorList>
    </citation>
    <scope>NUCLEOTIDE SEQUENCE [LARGE SCALE GENOMIC DNA]</scope>
    <source>
        <strain evidence="17 18">DSM 14668</strain>
    </source>
</reference>
<feature type="binding site" evidence="10">
    <location>
        <position position="268"/>
    </location>
    <ligand>
        <name>Mg(2+)</name>
        <dbReference type="ChEBI" id="CHEBI:18420"/>
        <label>1</label>
    </ligand>
</feature>
<feature type="binding site" evidence="9">
    <location>
        <begin position="270"/>
        <end position="272"/>
    </location>
    <ligand>
        <name>ATP</name>
        <dbReference type="ChEBI" id="CHEBI:30616"/>
    </ligand>
</feature>
<evidence type="ECO:0000256" key="6">
    <source>
        <dbReference type="ARBA" id="ARBA00022741"/>
    </source>
</evidence>
<dbReference type="AlphaFoldDB" id="A0A4U1JBZ6"/>
<dbReference type="Pfam" id="PF03951">
    <property type="entry name" value="Gln-synt_N"/>
    <property type="match status" value="1"/>
</dbReference>
<dbReference type="PROSITE" id="PS00180">
    <property type="entry name" value="GLNA_1"/>
    <property type="match status" value="1"/>
</dbReference>
<feature type="binding site" evidence="8">
    <location>
        <begin position="263"/>
        <end position="264"/>
    </location>
    <ligand>
        <name>L-glutamate</name>
        <dbReference type="ChEBI" id="CHEBI:29985"/>
    </ligand>
</feature>
<evidence type="ECO:0000256" key="2">
    <source>
        <dbReference type="ARBA" id="ARBA00009897"/>
    </source>
</evidence>
<dbReference type="SMART" id="SM01230">
    <property type="entry name" value="Gln-synt_C"/>
    <property type="match status" value="1"/>
</dbReference>
<dbReference type="OrthoDB" id="9807095at2"/>
<comment type="catalytic activity">
    <reaction evidence="14">
        <text>L-glutamate + NH4(+) + ATP = L-glutamine + ADP + phosphate + H(+)</text>
        <dbReference type="Rhea" id="RHEA:16169"/>
        <dbReference type="ChEBI" id="CHEBI:15378"/>
        <dbReference type="ChEBI" id="CHEBI:28938"/>
        <dbReference type="ChEBI" id="CHEBI:29985"/>
        <dbReference type="ChEBI" id="CHEBI:30616"/>
        <dbReference type="ChEBI" id="CHEBI:43474"/>
        <dbReference type="ChEBI" id="CHEBI:58359"/>
        <dbReference type="ChEBI" id="CHEBI:456216"/>
        <dbReference type="EC" id="6.3.1.2"/>
    </reaction>
</comment>
<proteinExistence type="inferred from homology"/>
<feature type="binding site" evidence="8">
    <location>
        <position position="326"/>
    </location>
    <ligand>
        <name>L-glutamate</name>
        <dbReference type="ChEBI" id="CHEBI:29985"/>
    </ligand>
</feature>
<dbReference type="GO" id="GO:0005524">
    <property type="term" value="F:ATP binding"/>
    <property type="evidence" value="ECO:0007669"/>
    <property type="project" value="UniProtKB-KW"/>
</dbReference>
<comment type="caution">
    <text evidence="17">The sequence shown here is derived from an EMBL/GenBank/DDBJ whole genome shotgun (WGS) entry which is preliminary data.</text>
</comment>
<evidence type="ECO:0000256" key="12">
    <source>
        <dbReference type="PROSITE-ProRule" id="PRU01330"/>
    </source>
</evidence>
<feature type="domain" description="GS catalytic" evidence="16">
    <location>
        <begin position="105"/>
        <end position="470"/>
    </location>
</feature>
<dbReference type="GO" id="GO:0006542">
    <property type="term" value="P:glutamine biosynthetic process"/>
    <property type="evidence" value="ECO:0007669"/>
    <property type="project" value="InterPro"/>
</dbReference>
<keyword evidence="7 9" id="KW-0067">ATP-binding</keyword>
<feature type="binding site" evidence="9">
    <location>
        <position position="338"/>
    </location>
    <ligand>
        <name>ATP</name>
        <dbReference type="ChEBI" id="CHEBI:30616"/>
    </ligand>
</feature>
<protein>
    <recommendedName>
        <fullName evidence="3 14">Glutamine synthetase</fullName>
        <ecNumber evidence="14">6.3.1.2</ecNumber>
    </recommendedName>
</protein>
<gene>
    <name evidence="17" type="primary">glnA</name>
    <name evidence="17" type="ORF">E8A74_18025</name>
</gene>
<evidence type="ECO:0000259" key="16">
    <source>
        <dbReference type="PROSITE" id="PS51987"/>
    </source>
</evidence>